<dbReference type="InterPro" id="IPR011250">
    <property type="entry name" value="OMP/PagP_B-barrel"/>
</dbReference>
<dbReference type="SUPFAM" id="SSF56925">
    <property type="entry name" value="OMPA-like"/>
    <property type="match status" value="1"/>
</dbReference>
<feature type="signal peptide" evidence="2">
    <location>
        <begin position="1"/>
        <end position="27"/>
    </location>
</feature>
<feature type="chain" id="PRO_5045212211" evidence="2">
    <location>
        <begin position="28"/>
        <end position="220"/>
    </location>
</feature>
<dbReference type="InterPro" id="IPR005618">
    <property type="entry name" value="OMPW"/>
</dbReference>
<evidence type="ECO:0000256" key="2">
    <source>
        <dbReference type="SAM" id="SignalP"/>
    </source>
</evidence>
<evidence type="ECO:0000313" key="4">
    <source>
        <dbReference type="Proteomes" id="UP001228905"/>
    </source>
</evidence>
<sequence length="220" mass="23511">MTVSRYALALLAGLAMAGAALPSTVLAEDFQPKEKGTLMLNVRLTDVDPKAGNDILTAANVDTGLNAEVSSSVMPTIGLTYFMTDNLALEVIAGTTKHKISASGLPVADTWVLPPVVALQYHFNPKGRVSPYVGAGVNYMLFYGTEDKTGFKSTKVDNGFGYALQAGADVAIKGPWSLNVDVKKIYFETDATTTLKPATKLHSKVDLDPWVLSVGFGYRF</sequence>
<name>A0ABU0INJ6_9CAUL</name>
<dbReference type="Pfam" id="PF03922">
    <property type="entry name" value="OmpW"/>
    <property type="match status" value="1"/>
</dbReference>
<evidence type="ECO:0000256" key="1">
    <source>
        <dbReference type="ARBA" id="ARBA00009330"/>
    </source>
</evidence>
<dbReference type="Proteomes" id="UP001228905">
    <property type="component" value="Unassembled WGS sequence"/>
</dbReference>
<gene>
    <name evidence="3" type="ORF">QO010_001321</name>
</gene>
<dbReference type="Gene3D" id="2.40.160.20">
    <property type="match status" value="1"/>
</dbReference>
<dbReference type="RefSeq" id="WP_307347562.1">
    <property type="nucleotide sequence ID" value="NZ_JAUSVS010000002.1"/>
</dbReference>
<reference evidence="3 4" key="1">
    <citation type="submission" date="2023-07" db="EMBL/GenBank/DDBJ databases">
        <title>Genomic Encyclopedia of Type Strains, Phase IV (KMG-IV): sequencing the most valuable type-strain genomes for metagenomic binning, comparative biology and taxonomic classification.</title>
        <authorList>
            <person name="Goeker M."/>
        </authorList>
    </citation>
    <scope>NUCLEOTIDE SEQUENCE [LARGE SCALE GENOMIC DNA]</scope>
    <source>
        <strain evidence="3 4">DSM 18695</strain>
    </source>
</reference>
<accession>A0ABU0INJ6</accession>
<organism evidence="3 4">
    <name type="scientific">Caulobacter ginsengisoli</name>
    <dbReference type="NCBI Taxonomy" id="400775"/>
    <lineage>
        <taxon>Bacteria</taxon>
        <taxon>Pseudomonadati</taxon>
        <taxon>Pseudomonadota</taxon>
        <taxon>Alphaproteobacteria</taxon>
        <taxon>Caulobacterales</taxon>
        <taxon>Caulobacteraceae</taxon>
        <taxon>Caulobacter</taxon>
    </lineage>
</organism>
<evidence type="ECO:0000313" key="3">
    <source>
        <dbReference type="EMBL" id="MDQ0463550.1"/>
    </source>
</evidence>
<keyword evidence="4" id="KW-1185">Reference proteome</keyword>
<keyword evidence="2" id="KW-0732">Signal</keyword>
<protein>
    <submittedName>
        <fullName evidence="3">Outer membrane protein</fullName>
    </submittedName>
</protein>
<dbReference type="EMBL" id="JAUSVS010000002">
    <property type="protein sequence ID" value="MDQ0463550.1"/>
    <property type="molecule type" value="Genomic_DNA"/>
</dbReference>
<dbReference type="PANTHER" id="PTHR36920:SF1">
    <property type="entry name" value="OUTER MEMBRANE PROTEIN W"/>
    <property type="match status" value="1"/>
</dbReference>
<comment type="similarity">
    <text evidence="1">Belongs to the OmpW/AlkL family.</text>
</comment>
<dbReference type="PANTHER" id="PTHR36920">
    <property type="match status" value="1"/>
</dbReference>
<proteinExistence type="inferred from homology"/>
<comment type="caution">
    <text evidence="3">The sequence shown here is derived from an EMBL/GenBank/DDBJ whole genome shotgun (WGS) entry which is preliminary data.</text>
</comment>